<dbReference type="HOGENOM" id="CLU_190077_0_0_6"/>
<proteinExistence type="predicted"/>
<reference evidence="1 2" key="1">
    <citation type="journal article" date="2011" name="PLoS ONE">
        <title>The entomopathogenic bacterial endosymbionts xenorhabdus and photorhabdus: convergent lifestyles from divergent genomes.</title>
        <authorList>
            <person name="Chaston J.M."/>
            <person name="Suen G."/>
            <person name="Tucker S.L."/>
            <person name="Andersen A.W."/>
            <person name="Bhasin A."/>
            <person name="Bode E."/>
            <person name="Bode H.B."/>
            <person name="Brachmann A.O."/>
            <person name="Cowles C.E."/>
            <person name="Cowles K.N."/>
            <person name="Darby C."/>
            <person name="de Leon L."/>
            <person name="Drace K."/>
            <person name="Du Z."/>
            <person name="Givaudan A."/>
            <person name="Herbert Tran E.E."/>
            <person name="Jewell K.A."/>
            <person name="Knack J.J."/>
            <person name="Krasomil-Osterfeld K.C."/>
            <person name="Kukor R."/>
            <person name="Lanois A."/>
            <person name="Latreille P."/>
            <person name="Leimgruber N.K."/>
            <person name="Lipke C.M."/>
            <person name="Liu R."/>
            <person name="Lu X."/>
            <person name="Martens E.C."/>
            <person name="Marri P.R."/>
            <person name="Medigue C."/>
            <person name="Menard M.L."/>
            <person name="Miller N.M."/>
            <person name="Morales-Soto N."/>
            <person name="Norton S."/>
            <person name="Ogier J.C."/>
            <person name="Orchard S.S."/>
            <person name="Park D."/>
            <person name="Park Y."/>
            <person name="Qurollo B.A."/>
            <person name="Sugar D.R."/>
            <person name="Richards G.R."/>
            <person name="Rouy Z."/>
            <person name="Slominski B."/>
            <person name="Slominski K."/>
            <person name="Snyder H."/>
            <person name="Tjaden B.C."/>
            <person name="van der Hoeven R."/>
            <person name="Welch R.D."/>
            <person name="Wheeler C."/>
            <person name="Xiang B."/>
            <person name="Barbazuk B."/>
            <person name="Gaudriault S."/>
            <person name="Goodner B."/>
            <person name="Slater S.C."/>
            <person name="Forst S."/>
            <person name="Goldman B.S."/>
            <person name="Goodrich-Blair H."/>
        </authorList>
    </citation>
    <scope>NUCLEOTIDE SEQUENCE [LARGE SCALE GENOMIC DNA]</scope>
    <source>
        <strain evidence="2">ATCC 19061 / DSM 3370 / CCUG 14189 / LMG 1036 / NCIMB 9965 / AN6</strain>
    </source>
</reference>
<gene>
    <name evidence="1" type="ordered locus">XNC1_1240</name>
</gene>
<name>D3V9S3_XENNA</name>
<dbReference type="EMBL" id="FN667742">
    <property type="protein sequence ID" value="CBJ89311.1"/>
    <property type="molecule type" value="Genomic_DNA"/>
</dbReference>
<dbReference type="STRING" id="406817.XNC1_1240"/>
<dbReference type="KEGG" id="xne:XNC1_1240"/>
<organism evidence="1 2">
    <name type="scientific">Xenorhabdus nematophila (strain ATCC 19061 / DSM 3370 / CCUG 14189 / LMG 1036 / NCIMB 9965 / AN6)</name>
    <dbReference type="NCBI Taxonomy" id="406817"/>
    <lineage>
        <taxon>Bacteria</taxon>
        <taxon>Pseudomonadati</taxon>
        <taxon>Pseudomonadota</taxon>
        <taxon>Gammaproteobacteria</taxon>
        <taxon>Enterobacterales</taxon>
        <taxon>Morganellaceae</taxon>
        <taxon>Xenorhabdus</taxon>
    </lineage>
</organism>
<dbReference type="AlphaFoldDB" id="D3V9S3"/>
<accession>D3V9S3</accession>
<keyword evidence="2" id="KW-1185">Reference proteome</keyword>
<dbReference type="Proteomes" id="UP000008075">
    <property type="component" value="Chromosome"/>
</dbReference>
<evidence type="ECO:0000313" key="1">
    <source>
        <dbReference type="EMBL" id="CBJ89311.1"/>
    </source>
</evidence>
<evidence type="ECO:0000313" key="2">
    <source>
        <dbReference type="Proteomes" id="UP000008075"/>
    </source>
</evidence>
<sequence>MILRFGNKNFANLGSSFFDTPTILTSYLEIGLGQEMLDFYEGKFKPQWKDFNSFLEWYFELA</sequence>
<protein>
    <submittedName>
        <fullName evidence="1">Uncharacterized protein</fullName>
    </submittedName>
</protein>